<name>A0A0E9UYN6_ANGAN</name>
<dbReference type="AlphaFoldDB" id="A0A0E9UYN6"/>
<sequence>MFSTSSHVLRVTMNITW</sequence>
<organism evidence="1">
    <name type="scientific">Anguilla anguilla</name>
    <name type="common">European freshwater eel</name>
    <name type="synonym">Muraena anguilla</name>
    <dbReference type="NCBI Taxonomy" id="7936"/>
    <lineage>
        <taxon>Eukaryota</taxon>
        <taxon>Metazoa</taxon>
        <taxon>Chordata</taxon>
        <taxon>Craniata</taxon>
        <taxon>Vertebrata</taxon>
        <taxon>Euteleostomi</taxon>
        <taxon>Actinopterygii</taxon>
        <taxon>Neopterygii</taxon>
        <taxon>Teleostei</taxon>
        <taxon>Anguilliformes</taxon>
        <taxon>Anguillidae</taxon>
        <taxon>Anguilla</taxon>
    </lineage>
</organism>
<dbReference type="EMBL" id="GBXM01037588">
    <property type="protein sequence ID" value="JAH70989.1"/>
    <property type="molecule type" value="Transcribed_RNA"/>
</dbReference>
<evidence type="ECO:0000313" key="1">
    <source>
        <dbReference type="EMBL" id="JAH70989.1"/>
    </source>
</evidence>
<reference evidence="1" key="1">
    <citation type="submission" date="2014-11" db="EMBL/GenBank/DDBJ databases">
        <authorList>
            <person name="Amaro Gonzalez C."/>
        </authorList>
    </citation>
    <scope>NUCLEOTIDE SEQUENCE</scope>
</reference>
<proteinExistence type="predicted"/>
<protein>
    <submittedName>
        <fullName evidence="1">Uncharacterized protein</fullName>
    </submittedName>
</protein>
<reference evidence="1" key="2">
    <citation type="journal article" date="2015" name="Fish Shellfish Immunol.">
        <title>Early steps in the European eel (Anguilla anguilla)-Vibrio vulnificus interaction in the gills: Role of the RtxA13 toxin.</title>
        <authorList>
            <person name="Callol A."/>
            <person name="Pajuelo D."/>
            <person name="Ebbesson L."/>
            <person name="Teles M."/>
            <person name="MacKenzie S."/>
            <person name="Amaro C."/>
        </authorList>
    </citation>
    <scope>NUCLEOTIDE SEQUENCE</scope>
</reference>
<accession>A0A0E9UYN6</accession>